<keyword evidence="2" id="KW-1185">Reference proteome</keyword>
<dbReference type="Proteomes" id="UP000789570">
    <property type="component" value="Unassembled WGS sequence"/>
</dbReference>
<gene>
    <name evidence="1" type="ORF">FCALED_LOCUS6461</name>
</gene>
<comment type="caution">
    <text evidence="1">The sequence shown here is derived from an EMBL/GenBank/DDBJ whole genome shotgun (WGS) entry which is preliminary data.</text>
</comment>
<dbReference type="EMBL" id="CAJVPQ010001550">
    <property type="protein sequence ID" value="CAG8558152.1"/>
    <property type="molecule type" value="Genomic_DNA"/>
</dbReference>
<dbReference type="OrthoDB" id="2429727at2759"/>
<protein>
    <submittedName>
        <fullName evidence="1">4837_t:CDS:1</fullName>
    </submittedName>
</protein>
<name>A0A9N9BBR2_9GLOM</name>
<sequence length="282" mass="31654">MILNNQELNDLFNQCENVKSEKFVVNKKEDDDFGVFECNEESSFDEFGEFKRQGAPIKSNNIDQGVDLNQDSWITMSDLSFLESLSSRLSIISTTTPTNNNYRIDSFITQINRDSTDLITNLETLKSNSIIENPSTSITKKSTLSISSDFGNMVSAIPSGNLNQENFLNFDDQVLPKSSSSNNYTTSSSTKLCDHPEKVLYNTKKNSSSKLSFSVFGEKISAIMLIYLVQANPMNKNNKIMIIGFQFTSDPKMPSKVQLQNGSDIFLRLISQQVDKGNTFNN</sequence>
<evidence type="ECO:0000313" key="1">
    <source>
        <dbReference type="EMBL" id="CAG8558152.1"/>
    </source>
</evidence>
<organism evidence="1 2">
    <name type="scientific">Funneliformis caledonium</name>
    <dbReference type="NCBI Taxonomy" id="1117310"/>
    <lineage>
        <taxon>Eukaryota</taxon>
        <taxon>Fungi</taxon>
        <taxon>Fungi incertae sedis</taxon>
        <taxon>Mucoromycota</taxon>
        <taxon>Glomeromycotina</taxon>
        <taxon>Glomeromycetes</taxon>
        <taxon>Glomerales</taxon>
        <taxon>Glomeraceae</taxon>
        <taxon>Funneliformis</taxon>
    </lineage>
</organism>
<reference evidence="1" key="1">
    <citation type="submission" date="2021-06" db="EMBL/GenBank/DDBJ databases">
        <authorList>
            <person name="Kallberg Y."/>
            <person name="Tangrot J."/>
            <person name="Rosling A."/>
        </authorList>
    </citation>
    <scope>NUCLEOTIDE SEQUENCE</scope>
    <source>
        <strain evidence="1">UK204</strain>
    </source>
</reference>
<proteinExistence type="predicted"/>
<dbReference type="AlphaFoldDB" id="A0A9N9BBR2"/>
<evidence type="ECO:0000313" key="2">
    <source>
        <dbReference type="Proteomes" id="UP000789570"/>
    </source>
</evidence>
<accession>A0A9N9BBR2</accession>